<comment type="caution">
    <text evidence="1">The sequence shown here is derived from an EMBL/GenBank/DDBJ whole genome shotgun (WGS) entry which is preliminary data.</text>
</comment>
<dbReference type="EMBL" id="JCNZ01000009">
    <property type="protein sequence ID" value="EWF88484.1"/>
    <property type="molecule type" value="Genomic_DNA"/>
</dbReference>
<gene>
    <name evidence="1" type="ORF">L373_03665</name>
</gene>
<accession>A0A7H5A7V7</accession>
<proteinExistence type="predicted"/>
<dbReference type="AlphaFoldDB" id="A0A7H5A7V7"/>
<name>A0A7H5A7V7_9ENTR</name>
<reference evidence="1 2" key="1">
    <citation type="submission" date="2014-01" db="EMBL/GenBank/DDBJ databases">
        <title>The Genome Sequence of Klebsiella oxytoca MGH 27.</title>
        <authorList>
            <consortium name="The Broad Institute Genomics Platform"/>
            <consortium name="The Broad Institute Genome Sequencing Center for Infectious Disease"/>
            <person name="Murphy C."/>
            <person name="Cosimi L."/>
            <person name="Cerqueira G."/>
            <person name="Feldgarden M."/>
            <person name="Earl A."/>
            <person name="Hung D."/>
            <person name="Onderdonk A.B."/>
            <person name="Ferraro M.J."/>
            <person name="Hooper D."/>
            <person name="Dekker J."/>
            <person name="O'Brien T."/>
            <person name="Huang S."/>
            <person name="Quan V."/>
            <person name="Ernst C."/>
            <person name="Delaney M."/>
            <person name="DuBois A."/>
            <person name="Kim D.S."/>
            <person name="Young S.K."/>
            <person name="Zeng Q."/>
            <person name="Gargeya S."/>
            <person name="Fitzgerald M."/>
            <person name="Abouelleil A."/>
            <person name="Alvarado L."/>
            <person name="Berlin A.M."/>
            <person name="Chapman S.B."/>
            <person name="Gainer-Dewar J."/>
            <person name="Goldberg J."/>
            <person name="Gnerre S."/>
            <person name="Griggs A."/>
            <person name="Gujja S."/>
            <person name="Hansen M."/>
            <person name="Howarth C."/>
            <person name="Imamovic A."/>
            <person name="Ireland A."/>
            <person name="Larimer J."/>
            <person name="McCowan C."/>
            <person name="Murphy C."/>
            <person name="Pearson M."/>
            <person name="Poon T.W."/>
            <person name="Priest M."/>
            <person name="Roberts A."/>
            <person name="Saif S."/>
            <person name="Shea T."/>
            <person name="Sykes S."/>
            <person name="Wortman J."/>
            <person name="Nusbaum C."/>
            <person name="Birren B."/>
        </authorList>
    </citation>
    <scope>NUCLEOTIDE SEQUENCE [LARGE SCALE GENOMIC DNA]</scope>
    <source>
        <strain evidence="1 2">MGH 27</strain>
    </source>
</reference>
<protein>
    <submittedName>
        <fullName evidence="1">Uncharacterized protein</fullName>
    </submittedName>
</protein>
<sequence>MSEKKNNLANVNNNFIGSRIIPNTGLLYRFHFPSDAAREIGQGYALRQNTIGMIEPMSLEDAETHKIPPGVAIAGVSGVLDLIGGIIDIADSALSFATAVPGRVKHNIMFKNDADMIVVPGQVNVPNAYNYNEVPKIMFPGESSSFSESHLPNANSTQRLSFSFSAISTDESILPVTTNASQAGVFNFEVFVGRNANTVFLERVHGFISTNHEVFELNVGVNNVSGRSLNYVGFRAAAGTNLPSFGIALMETQIATAASTTMSTKIVFTPLNVRS</sequence>
<dbReference type="RefSeq" id="WP_004850186.1">
    <property type="nucleotide sequence ID" value="NZ_CABGLF010000007.1"/>
</dbReference>
<organism evidence="1 2">
    <name type="scientific">Klebsiella michiganensis</name>
    <dbReference type="NCBI Taxonomy" id="1134687"/>
    <lineage>
        <taxon>Bacteria</taxon>
        <taxon>Pseudomonadati</taxon>
        <taxon>Pseudomonadota</taxon>
        <taxon>Gammaproteobacteria</taxon>
        <taxon>Enterobacterales</taxon>
        <taxon>Enterobacteriaceae</taxon>
        <taxon>Klebsiella/Raoultella group</taxon>
        <taxon>Klebsiella</taxon>
    </lineage>
</organism>
<evidence type="ECO:0000313" key="2">
    <source>
        <dbReference type="Proteomes" id="UP000020202"/>
    </source>
</evidence>
<evidence type="ECO:0000313" key="1">
    <source>
        <dbReference type="EMBL" id="EWF88484.1"/>
    </source>
</evidence>
<dbReference type="Proteomes" id="UP000020202">
    <property type="component" value="Unassembled WGS sequence"/>
</dbReference>